<keyword evidence="4" id="KW-1185">Reference proteome</keyword>
<feature type="domain" description="FBXO47 ARM repeats region" evidence="2">
    <location>
        <begin position="237"/>
        <end position="467"/>
    </location>
</feature>
<organism evidence="3 4">
    <name type="scientific">Tigriopus californicus</name>
    <name type="common">Marine copepod</name>
    <dbReference type="NCBI Taxonomy" id="6832"/>
    <lineage>
        <taxon>Eukaryota</taxon>
        <taxon>Metazoa</taxon>
        <taxon>Ecdysozoa</taxon>
        <taxon>Arthropoda</taxon>
        <taxon>Crustacea</taxon>
        <taxon>Multicrustacea</taxon>
        <taxon>Hexanauplia</taxon>
        <taxon>Copepoda</taxon>
        <taxon>Harpacticoida</taxon>
        <taxon>Harpacticidae</taxon>
        <taxon>Tigriopus</taxon>
    </lineage>
</organism>
<feature type="region of interest" description="Disordered" evidence="1">
    <location>
        <begin position="1"/>
        <end position="23"/>
    </location>
</feature>
<evidence type="ECO:0000313" key="3">
    <source>
        <dbReference type="EMBL" id="TRY63560.1"/>
    </source>
</evidence>
<evidence type="ECO:0000259" key="2">
    <source>
        <dbReference type="Pfam" id="PF24467"/>
    </source>
</evidence>
<dbReference type="PANTHER" id="PTHR34098:SF1">
    <property type="entry name" value="F-BOX ONLY PROTEIN 47"/>
    <property type="match status" value="1"/>
</dbReference>
<proteinExistence type="predicted"/>
<reference evidence="3 4" key="1">
    <citation type="journal article" date="2018" name="Nat. Ecol. Evol.">
        <title>Genomic signatures of mitonuclear coevolution across populations of Tigriopus californicus.</title>
        <authorList>
            <person name="Barreto F.S."/>
            <person name="Watson E.T."/>
            <person name="Lima T.G."/>
            <person name="Willett C.S."/>
            <person name="Edmands S."/>
            <person name="Li W."/>
            <person name="Burton R.S."/>
        </authorList>
    </citation>
    <scope>NUCLEOTIDE SEQUENCE [LARGE SCALE GENOMIC DNA]</scope>
    <source>
        <strain evidence="3 4">San Diego</strain>
    </source>
</reference>
<dbReference type="OrthoDB" id="6340129at2759"/>
<dbReference type="EMBL" id="VCGU01000458">
    <property type="protein sequence ID" value="TRY63560.1"/>
    <property type="molecule type" value="Genomic_DNA"/>
</dbReference>
<dbReference type="STRING" id="6832.A0A553NDN9"/>
<comment type="caution">
    <text evidence="3">The sequence shown here is derived from an EMBL/GenBank/DDBJ whole genome shotgun (WGS) entry which is preliminary data.</text>
</comment>
<evidence type="ECO:0000256" key="1">
    <source>
        <dbReference type="SAM" id="MobiDB-lite"/>
    </source>
</evidence>
<dbReference type="SUPFAM" id="SSF81383">
    <property type="entry name" value="F-box domain"/>
    <property type="match status" value="1"/>
</dbReference>
<dbReference type="Pfam" id="PF24467">
    <property type="entry name" value="ARM_FBXO47"/>
    <property type="match status" value="1"/>
</dbReference>
<accession>A0A553NDN9</accession>
<evidence type="ECO:0000313" key="4">
    <source>
        <dbReference type="Proteomes" id="UP000318571"/>
    </source>
</evidence>
<dbReference type="AlphaFoldDB" id="A0A553NDN9"/>
<dbReference type="InterPro" id="IPR056622">
    <property type="entry name" value="ARM_FBXO47"/>
</dbReference>
<dbReference type="PANTHER" id="PTHR34098">
    <property type="entry name" value="F-BOX ONLY PROTEIN 47"/>
    <property type="match status" value="1"/>
</dbReference>
<protein>
    <recommendedName>
        <fullName evidence="2">FBXO47 ARM repeats region domain-containing protein</fullName>
    </recommendedName>
</protein>
<sequence length="518" mass="59585">MGPHPETGRSTTSARRRLPAKSIPTCPSPLIQGGKSMSGVPCCGPFHGIPLEIRYLILDYLTFFDLGQLSLTNRVFRTWVAAWLQSRPALVRLPDLRTFLTSSPIKKLMSPPLASGSPESAEAMALIGLQSQPHVAFALLCKRLTFLYGSQERIRFANRYFDLALKSCQSQSPQSEDWEDTLVVIVYFQMLHAFTRGWDESEFSQVIAAAELRFGIQSQLSRFVKSDKREDVCVVSEMHLRLVLRSLTWDFVGKDYTLRATWILTIIRRFVWQSPRAEAMTFFLLFGPTCDDNVSHYEALGLVNRSQRVVMEELNNHADWSRFEDSNPEDFHEGKAMFYTLAQAICSCVNANKKWRTEHVNRVLDELFKVPRPWRRDNVAGFLLFCSEKLILDYLRDKLSCGSLKNVETVARLLFDMILVSYRFDNELNPERGIGKIFDLMCKFPTSKDMQLRLFEEVWRVALLEMDTFELTSDEEELSEVIRNMGVHLMRHAYLNTIPPVEITIKAEDVSDDLTMEE</sequence>
<gene>
    <name evidence="3" type="ORF">TCAL_08697</name>
</gene>
<dbReference type="InterPro" id="IPR036047">
    <property type="entry name" value="F-box-like_dom_sf"/>
</dbReference>
<dbReference type="OMA" id="AFACVTM"/>
<dbReference type="Proteomes" id="UP000318571">
    <property type="component" value="Chromosome 10"/>
</dbReference>
<dbReference type="InterPro" id="IPR038946">
    <property type="entry name" value="FBXO47"/>
</dbReference>
<name>A0A553NDN9_TIGCA</name>